<evidence type="ECO:0000256" key="4">
    <source>
        <dbReference type="SAM" id="MobiDB-lite"/>
    </source>
</evidence>
<evidence type="ECO:0000256" key="2">
    <source>
        <dbReference type="ARBA" id="ARBA00023043"/>
    </source>
</evidence>
<feature type="repeat" description="ANK" evidence="3">
    <location>
        <begin position="424"/>
        <end position="456"/>
    </location>
</feature>
<evidence type="ECO:0000313" key="6">
    <source>
        <dbReference type="Proteomes" id="UP001501237"/>
    </source>
</evidence>
<dbReference type="SUPFAM" id="SSF48403">
    <property type="entry name" value="Ankyrin repeat"/>
    <property type="match status" value="1"/>
</dbReference>
<evidence type="ECO:0000256" key="3">
    <source>
        <dbReference type="PROSITE-ProRule" id="PRU00023"/>
    </source>
</evidence>
<dbReference type="PROSITE" id="PS50088">
    <property type="entry name" value="ANK_REPEAT"/>
    <property type="match status" value="2"/>
</dbReference>
<reference evidence="6" key="1">
    <citation type="journal article" date="2019" name="Int. J. Syst. Evol. Microbiol.">
        <title>The Global Catalogue of Microorganisms (GCM) 10K type strain sequencing project: providing services to taxonomists for standard genome sequencing and annotation.</title>
        <authorList>
            <consortium name="The Broad Institute Genomics Platform"/>
            <consortium name="The Broad Institute Genome Sequencing Center for Infectious Disease"/>
            <person name="Wu L."/>
            <person name="Ma J."/>
        </authorList>
    </citation>
    <scope>NUCLEOTIDE SEQUENCE [LARGE SCALE GENOMIC DNA]</scope>
    <source>
        <strain evidence="6">JCM 9377</strain>
    </source>
</reference>
<protein>
    <recommendedName>
        <fullName evidence="7">Ankyrin repeat protein</fullName>
    </recommendedName>
</protein>
<dbReference type="Gene3D" id="1.25.40.20">
    <property type="entry name" value="Ankyrin repeat-containing domain"/>
    <property type="match status" value="1"/>
</dbReference>
<feature type="region of interest" description="Disordered" evidence="4">
    <location>
        <begin position="529"/>
        <end position="548"/>
    </location>
</feature>
<dbReference type="Pfam" id="PF12796">
    <property type="entry name" value="Ank_2"/>
    <property type="match status" value="1"/>
</dbReference>
<dbReference type="InterPro" id="IPR050776">
    <property type="entry name" value="Ank_Repeat/CDKN_Inhibitor"/>
</dbReference>
<dbReference type="EMBL" id="BAAAUV010000001">
    <property type="protein sequence ID" value="GAA3192969.1"/>
    <property type="molecule type" value="Genomic_DNA"/>
</dbReference>
<name>A0ABP6PYD1_9ACTN</name>
<evidence type="ECO:0008006" key="7">
    <source>
        <dbReference type="Google" id="ProtNLM"/>
    </source>
</evidence>
<feature type="repeat" description="ANK" evidence="3">
    <location>
        <begin position="457"/>
        <end position="490"/>
    </location>
</feature>
<evidence type="ECO:0000256" key="1">
    <source>
        <dbReference type="ARBA" id="ARBA00022737"/>
    </source>
</evidence>
<comment type="caution">
    <text evidence="5">The sequence shown here is derived from an EMBL/GenBank/DDBJ whole genome shotgun (WGS) entry which is preliminary data.</text>
</comment>
<accession>A0ABP6PYD1</accession>
<dbReference type="PROSITE" id="PS50297">
    <property type="entry name" value="ANK_REP_REGION"/>
    <property type="match status" value="1"/>
</dbReference>
<keyword evidence="1" id="KW-0677">Repeat</keyword>
<keyword evidence="6" id="KW-1185">Reference proteome</keyword>
<dbReference type="PANTHER" id="PTHR24201:SF2">
    <property type="entry name" value="ANKYRIN REPEAT DOMAIN-CONTAINING PROTEIN 42"/>
    <property type="match status" value="1"/>
</dbReference>
<dbReference type="Proteomes" id="UP001501237">
    <property type="component" value="Unassembled WGS sequence"/>
</dbReference>
<sequence>MRTDACFPPDELASWVAVRRYAVPAWMIEKSAARREAGDWRGACEAANVDVEFDLAKVAAEHGEETARALEADLLELAPDLLRWHLPRILHGHSALSTDRTFLLSGTDPWLQVRTRTIVSGTQRLRLLFDSADDATNLDDWTDARHLWSAPGSAGLRERIGGTPFLRADGTAETTGSLAERVILAQEDGRTEEAWELAGVTLDRTVDRSSRYVSDLGKVLQGEPINIPVLADEIRRAGRKKAWLKLHWATAVELRLLDDGGMSVAAASADRMKRRRALPEALFRRLPDLDLLRHGAIGVAELHPLVVASLFPGYDGPVTGPPGPGTPAAVRVRCKEGAWHEMRGGVATAHAAEERRREQALKALGGKVTGCFAVEEHWRGQEGRLPRGLRAQRKELFARAQHGDEAGVLALLEAGLDPRARDGRDRTLLHYLPCVNHTELLPLLLKAGVDLEANDQEGRTPLLFAVGHAGPEALVRALIDAGARTDCTDDSGRSLRHLVRLMKRYELRFLYDQVSDDIGEDWYGEYYDEDDDYDWDSPEEQDERGPGA</sequence>
<gene>
    <name evidence="5" type="ORF">GCM10010468_02010</name>
</gene>
<proteinExistence type="predicted"/>
<dbReference type="InterPro" id="IPR002110">
    <property type="entry name" value="Ankyrin_rpt"/>
</dbReference>
<feature type="compositionally biased region" description="Acidic residues" evidence="4">
    <location>
        <begin position="529"/>
        <end position="542"/>
    </location>
</feature>
<dbReference type="InterPro" id="IPR036770">
    <property type="entry name" value="Ankyrin_rpt-contain_sf"/>
</dbReference>
<dbReference type="SMART" id="SM00248">
    <property type="entry name" value="ANK"/>
    <property type="match status" value="2"/>
</dbReference>
<dbReference type="PANTHER" id="PTHR24201">
    <property type="entry name" value="ANK_REP_REGION DOMAIN-CONTAINING PROTEIN"/>
    <property type="match status" value="1"/>
</dbReference>
<organism evidence="5 6">
    <name type="scientific">Actinocorallia longicatena</name>
    <dbReference type="NCBI Taxonomy" id="111803"/>
    <lineage>
        <taxon>Bacteria</taxon>
        <taxon>Bacillati</taxon>
        <taxon>Actinomycetota</taxon>
        <taxon>Actinomycetes</taxon>
        <taxon>Streptosporangiales</taxon>
        <taxon>Thermomonosporaceae</taxon>
        <taxon>Actinocorallia</taxon>
    </lineage>
</organism>
<evidence type="ECO:0000313" key="5">
    <source>
        <dbReference type="EMBL" id="GAA3192969.1"/>
    </source>
</evidence>
<keyword evidence="2 3" id="KW-0040">ANK repeat</keyword>